<dbReference type="OrthoDB" id="4226666at2759"/>
<organism evidence="3 4">
    <name type="scientific">Coniella lustricola</name>
    <dbReference type="NCBI Taxonomy" id="2025994"/>
    <lineage>
        <taxon>Eukaryota</taxon>
        <taxon>Fungi</taxon>
        <taxon>Dikarya</taxon>
        <taxon>Ascomycota</taxon>
        <taxon>Pezizomycotina</taxon>
        <taxon>Sordariomycetes</taxon>
        <taxon>Sordariomycetidae</taxon>
        <taxon>Diaporthales</taxon>
        <taxon>Schizoparmaceae</taxon>
        <taxon>Coniella</taxon>
    </lineage>
</organism>
<dbReference type="GO" id="GO:0008270">
    <property type="term" value="F:zinc ion binding"/>
    <property type="evidence" value="ECO:0007669"/>
    <property type="project" value="InterPro"/>
</dbReference>
<name>A0A2T3AF39_9PEZI</name>
<dbReference type="EMBL" id="KZ678398">
    <property type="protein sequence ID" value="PSR94394.1"/>
    <property type="molecule type" value="Genomic_DNA"/>
</dbReference>
<dbReference type="InterPro" id="IPR036864">
    <property type="entry name" value="Zn2-C6_fun-type_DNA-bd_sf"/>
</dbReference>
<accession>A0A2T3AF39</accession>
<dbReference type="InParanoid" id="A0A2T3AF39"/>
<dbReference type="STRING" id="2025994.A0A2T3AF39"/>
<evidence type="ECO:0000256" key="1">
    <source>
        <dbReference type="ARBA" id="ARBA00023242"/>
    </source>
</evidence>
<dbReference type="InterPro" id="IPR001138">
    <property type="entry name" value="Zn2Cys6_DnaBD"/>
</dbReference>
<dbReference type="AlphaFoldDB" id="A0A2T3AF39"/>
<dbReference type="SUPFAM" id="SSF57701">
    <property type="entry name" value="Zn2/Cys6 DNA-binding domain"/>
    <property type="match status" value="1"/>
</dbReference>
<gene>
    <name evidence="3" type="ORF">BD289DRAFT_363469</name>
</gene>
<evidence type="ECO:0000259" key="2">
    <source>
        <dbReference type="PROSITE" id="PS50048"/>
    </source>
</evidence>
<sequence length="472" mass="53808">MENIERSSQKGRKGALSEEVRANALRVRQTGACFCCHIRKVKCDEQRPCKNCVKVCTQVPELVCWKFADFSEILFPGMMRNHFQREETARFIEQNISSFTINGIETPCRITLSSSERFATKLVLMAKFFTTKDAASDINTHWYHFIGYQGIEMAKLKAAPVGLDIPDGAAGASQRSELRRKIETYAESLAMEPDYARQVTTAIRKTLVPFKILNIVRQYGIKSGASIVRRALTILGMHYVMTRQLLITQQSIAGLQHINTTTPNGPFMTSRLLNRQIKMVLDDIMQQEINTIFDDFTKRLKGKNRKQWAPCFAAFLVLCLLMEAIETAADTFAIAGCEIELRSGRPPNFMRKQALELNEEIENMPFKQFAIQFHNIFQTHQRESAAKTFNPLFGDGLEEFAKDDPAAWELVSSLRNLIDMEWSELDWLTCDPILPNIEAHPYPANVEEHYVGRLSAKFLLSFERSSYIFASA</sequence>
<reference evidence="3 4" key="1">
    <citation type="journal article" date="2018" name="Mycol. Prog.">
        <title>Coniella lustricola, a new species from submerged detritus.</title>
        <authorList>
            <person name="Raudabaugh D.B."/>
            <person name="Iturriaga T."/>
            <person name="Carver A."/>
            <person name="Mondo S."/>
            <person name="Pangilinan J."/>
            <person name="Lipzen A."/>
            <person name="He G."/>
            <person name="Amirebrahimi M."/>
            <person name="Grigoriev I.V."/>
            <person name="Miller A.N."/>
        </authorList>
    </citation>
    <scope>NUCLEOTIDE SEQUENCE [LARGE SCALE GENOMIC DNA]</scope>
    <source>
        <strain evidence="3 4">B22-T-1</strain>
    </source>
</reference>
<protein>
    <recommendedName>
        <fullName evidence="2">Zn(2)-C6 fungal-type domain-containing protein</fullName>
    </recommendedName>
</protein>
<dbReference type="PANTHER" id="PTHR35392">
    <property type="entry name" value="ZN(II)2CYS6 TRANSCRIPTION FACTOR (EUROFUNG)-RELATED-RELATED"/>
    <property type="match status" value="1"/>
</dbReference>
<dbReference type="CDD" id="cd00067">
    <property type="entry name" value="GAL4"/>
    <property type="match status" value="1"/>
</dbReference>
<evidence type="ECO:0000313" key="4">
    <source>
        <dbReference type="Proteomes" id="UP000241462"/>
    </source>
</evidence>
<dbReference type="GO" id="GO:0000981">
    <property type="term" value="F:DNA-binding transcription factor activity, RNA polymerase II-specific"/>
    <property type="evidence" value="ECO:0007669"/>
    <property type="project" value="InterPro"/>
</dbReference>
<keyword evidence="4" id="KW-1185">Reference proteome</keyword>
<dbReference type="PROSITE" id="PS50048">
    <property type="entry name" value="ZN2_CY6_FUNGAL_2"/>
    <property type="match status" value="1"/>
</dbReference>
<keyword evidence="1" id="KW-0539">Nucleus</keyword>
<dbReference type="InterPro" id="IPR052973">
    <property type="entry name" value="Fungal_sec-metab_reg_TF"/>
</dbReference>
<feature type="domain" description="Zn(2)-C6 fungal-type" evidence="2">
    <location>
        <begin position="32"/>
        <end position="64"/>
    </location>
</feature>
<dbReference type="PANTHER" id="PTHR35392:SF5">
    <property type="entry name" value="ZN(2)-C6 FUNGAL-TYPE DOMAIN-CONTAINING PROTEIN"/>
    <property type="match status" value="1"/>
</dbReference>
<proteinExistence type="predicted"/>
<evidence type="ECO:0000313" key="3">
    <source>
        <dbReference type="EMBL" id="PSR94394.1"/>
    </source>
</evidence>
<dbReference type="Proteomes" id="UP000241462">
    <property type="component" value="Unassembled WGS sequence"/>
</dbReference>